<reference evidence="1 2" key="1">
    <citation type="submission" date="2019-03" db="EMBL/GenBank/DDBJ databases">
        <title>Horizontal Gene Transfer Machinery in Histophilus somni.</title>
        <authorList>
            <person name="Mostafa Nazari M."/>
            <person name="Liljebjelke K."/>
        </authorList>
    </citation>
    <scope>NUCLEOTIDE SEQUENCE [LARGE SCALE GENOMIC DNA]</scope>
    <source>
        <strain evidence="1 2">UOC-EPH-KLM-04</strain>
    </source>
</reference>
<proteinExistence type="predicted"/>
<organism evidence="1 2">
    <name type="scientific">Histophilus somni</name>
    <name type="common">Haemophilus somnus</name>
    <dbReference type="NCBI Taxonomy" id="731"/>
    <lineage>
        <taxon>Bacteria</taxon>
        <taxon>Pseudomonadati</taxon>
        <taxon>Pseudomonadota</taxon>
        <taxon>Gammaproteobacteria</taxon>
        <taxon>Pasteurellales</taxon>
        <taxon>Pasteurellaceae</taxon>
        <taxon>Histophilus</taxon>
    </lineage>
</organism>
<sequence>MKEAITNEDILRELQAVRELLKVANYTQTNQAIWTAQDVATYFKMSYEHTKRSIMSDPDFPDAVKLQCRTGGRSANRWIAGDVIAFARKRQRAKR</sequence>
<dbReference type="EMBL" id="SNRV01000038">
    <property type="protein sequence ID" value="TEW27326.1"/>
    <property type="molecule type" value="Genomic_DNA"/>
</dbReference>
<name>A0AAX2RX94_HISSO</name>
<gene>
    <name evidence="1" type="ORF">E2R48_09690</name>
</gene>
<evidence type="ECO:0000313" key="2">
    <source>
        <dbReference type="Proteomes" id="UP000297565"/>
    </source>
</evidence>
<evidence type="ECO:0008006" key="3">
    <source>
        <dbReference type="Google" id="ProtNLM"/>
    </source>
</evidence>
<dbReference type="AlphaFoldDB" id="A0AAX2RX94"/>
<evidence type="ECO:0000313" key="1">
    <source>
        <dbReference type="EMBL" id="TEW27326.1"/>
    </source>
</evidence>
<protein>
    <recommendedName>
        <fullName evidence="3">DNA-binding protein</fullName>
    </recommendedName>
</protein>
<accession>A0AAX2RX94</accession>
<comment type="caution">
    <text evidence="1">The sequence shown here is derived from an EMBL/GenBank/DDBJ whole genome shotgun (WGS) entry which is preliminary data.</text>
</comment>
<dbReference type="Proteomes" id="UP000297565">
    <property type="component" value="Unassembled WGS sequence"/>
</dbReference>